<dbReference type="PANTHER" id="PTHR48101:SF3">
    <property type="entry name" value="COENZYME B12-DEPENDENT MUTASE"/>
    <property type="match status" value="1"/>
</dbReference>
<dbReference type="EC" id="5.4.99.2" evidence="7"/>
<dbReference type="NCBIfam" id="TIGR00640">
    <property type="entry name" value="acid_CoA_mut_C"/>
    <property type="match status" value="1"/>
</dbReference>
<evidence type="ECO:0000256" key="5">
    <source>
        <dbReference type="ARBA" id="ARBA00023285"/>
    </source>
</evidence>
<sequence length="142" mass="14852">MNTVSSESAGSGRLRIVVAKPGLDGHDRGVKVVARALRDAGMEVIYTGLHQSPEQIVRTAIAEDADGIGLSVLSGAHLTLFARVVELLREADAHDIVVFGGGIIPDADRERLAELGVTGIFTPGASMAEIVDWVRANVGRAG</sequence>
<keyword evidence="3" id="KW-0479">Metal-binding</keyword>
<feature type="domain" description="B12-binding" evidence="6">
    <location>
        <begin position="13"/>
        <end position="141"/>
    </location>
</feature>
<evidence type="ECO:0000256" key="4">
    <source>
        <dbReference type="ARBA" id="ARBA00023235"/>
    </source>
</evidence>
<dbReference type="CDD" id="cd02071">
    <property type="entry name" value="MM_CoA_mut_B12_BD"/>
    <property type="match status" value="1"/>
</dbReference>
<dbReference type="InterPro" id="IPR006158">
    <property type="entry name" value="Cobalamin-bd"/>
</dbReference>
<dbReference type="EMBL" id="JACCBU010000001">
    <property type="protein sequence ID" value="NYE73685.1"/>
    <property type="molecule type" value="Genomic_DNA"/>
</dbReference>
<comment type="cofactor">
    <cofactor evidence="1">
        <name>adenosylcob(III)alamin</name>
        <dbReference type="ChEBI" id="CHEBI:18408"/>
    </cofactor>
</comment>
<reference evidence="7 8" key="1">
    <citation type="submission" date="2020-07" db="EMBL/GenBank/DDBJ databases">
        <title>Sequencing the genomes of 1000 actinobacteria strains.</title>
        <authorList>
            <person name="Klenk H.-P."/>
        </authorList>
    </citation>
    <scope>NUCLEOTIDE SEQUENCE [LARGE SCALE GENOMIC DNA]</scope>
    <source>
        <strain evidence="7 8">DSM 22083</strain>
    </source>
</reference>
<dbReference type="PANTHER" id="PTHR48101">
    <property type="entry name" value="METHYLMALONYL-COA MUTASE, MITOCHONDRIAL-RELATED"/>
    <property type="match status" value="1"/>
</dbReference>
<dbReference type="GO" id="GO:0046872">
    <property type="term" value="F:metal ion binding"/>
    <property type="evidence" value="ECO:0007669"/>
    <property type="project" value="UniProtKB-KW"/>
</dbReference>
<organism evidence="7 8">
    <name type="scientific">Microlunatus parietis</name>
    <dbReference type="NCBI Taxonomy" id="682979"/>
    <lineage>
        <taxon>Bacteria</taxon>
        <taxon>Bacillati</taxon>
        <taxon>Actinomycetota</taxon>
        <taxon>Actinomycetes</taxon>
        <taxon>Propionibacteriales</taxon>
        <taxon>Propionibacteriaceae</taxon>
        <taxon>Microlunatus</taxon>
    </lineage>
</organism>
<dbReference type="RefSeq" id="WP_179755364.1">
    <property type="nucleotide sequence ID" value="NZ_JACCBU010000001.1"/>
</dbReference>
<protein>
    <submittedName>
        <fullName evidence="7">Methylmalonyl-CoA mutase C-terminal domain/subunit</fullName>
        <ecNumber evidence="7">5.4.99.2</ecNumber>
    </submittedName>
</protein>
<dbReference type="AlphaFoldDB" id="A0A7Y9IBF3"/>
<name>A0A7Y9IBF3_9ACTN</name>
<evidence type="ECO:0000256" key="3">
    <source>
        <dbReference type="ARBA" id="ARBA00022723"/>
    </source>
</evidence>
<evidence type="ECO:0000256" key="2">
    <source>
        <dbReference type="ARBA" id="ARBA00022628"/>
    </source>
</evidence>
<evidence type="ECO:0000259" key="6">
    <source>
        <dbReference type="PROSITE" id="PS51332"/>
    </source>
</evidence>
<keyword evidence="2" id="KW-0846">Cobalamin</keyword>
<dbReference type="SUPFAM" id="SSF52242">
    <property type="entry name" value="Cobalamin (vitamin B12)-binding domain"/>
    <property type="match status" value="1"/>
</dbReference>
<dbReference type="GO" id="GO:0031419">
    <property type="term" value="F:cobalamin binding"/>
    <property type="evidence" value="ECO:0007669"/>
    <property type="project" value="UniProtKB-KW"/>
</dbReference>
<dbReference type="Proteomes" id="UP000569914">
    <property type="component" value="Unassembled WGS sequence"/>
</dbReference>
<keyword evidence="8" id="KW-1185">Reference proteome</keyword>
<dbReference type="GO" id="GO:0004494">
    <property type="term" value="F:methylmalonyl-CoA mutase activity"/>
    <property type="evidence" value="ECO:0007669"/>
    <property type="project" value="UniProtKB-EC"/>
</dbReference>
<gene>
    <name evidence="7" type="ORF">BKA15_005014</name>
</gene>
<keyword evidence="5" id="KW-0170">Cobalt</keyword>
<accession>A0A7Y9IBF3</accession>
<keyword evidence="4 7" id="KW-0413">Isomerase</keyword>
<comment type="caution">
    <text evidence="7">The sequence shown here is derived from an EMBL/GenBank/DDBJ whole genome shotgun (WGS) entry which is preliminary data.</text>
</comment>
<evidence type="ECO:0000313" key="7">
    <source>
        <dbReference type="EMBL" id="NYE73685.1"/>
    </source>
</evidence>
<proteinExistence type="predicted"/>
<evidence type="ECO:0000313" key="8">
    <source>
        <dbReference type="Proteomes" id="UP000569914"/>
    </source>
</evidence>
<dbReference type="InterPro" id="IPR006159">
    <property type="entry name" value="Acid_CoA_mut_C"/>
</dbReference>
<dbReference type="Gene3D" id="3.40.50.280">
    <property type="entry name" value="Cobalamin-binding domain"/>
    <property type="match status" value="1"/>
</dbReference>
<dbReference type="InterPro" id="IPR036724">
    <property type="entry name" value="Cobalamin-bd_sf"/>
</dbReference>
<evidence type="ECO:0000256" key="1">
    <source>
        <dbReference type="ARBA" id="ARBA00001922"/>
    </source>
</evidence>
<dbReference type="Pfam" id="PF02310">
    <property type="entry name" value="B12-binding"/>
    <property type="match status" value="1"/>
</dbReference>
<dbReference type="PROSITE" id="PS51332">
    <property type="entry name" value="B12_BINDING"/>
    <property type="match status" value="1"/>
</dbReference>